<evidence type="ECO:0000256" key="2">
    <source>
        <dbReference type="ARBA" id="ARBA00023136"/>
    </source>
</evidence>
<accession>A0A8J3CKW2</accession>
<evidence type="ECO:0000256" key="1">
    <source>
        <dbReference type="ARBA" id="ARBA00022729"/>
    </source>
</evidence>
<comment type="subcellular location">
    <subcellularLocation>
        <location evidence="6">Cell outer membrane</location>
        <topology evidence="6">Lipid-anchor</topology>
    </subcellularLocation>
</comment>
<comment type="function">
    <text evidence="6">Together with LptD, is involved in the assembly of lipopolysaccharide (LPS) at the surface of the outer membrane. Required for the proper assembly of LptD. Binds LPS and may serve as the LPS recognition site at the outer membrane.</text>
</comment>
<protein>
    <recommendedName>
        <fullName evidence="6">LPS-assembly lipoprotein LptE</fullName>
    </recommendedName>
</protein>
<evidence type="ECO:0000313" key="9">
    <source>
        <dbReference type="Proteomes" id="UP000614287"/>
    </source>
</evidence>
<dbReference type="EMBL" id="BMZG01000001">
    <property type="protein sequence ID" value="GHA63823.1"/>
    <property type="molecule type" value="Genomic_DNA"/>
</dbReference>
<keyword evidence="4 6" id="KW-0998">Cell outer membrane</keyword>
<comment type="similarity">
    <text evidence="6">Belongs to the LptE lipoprotein family.</text>
</comment>
<dbReference type="Pfam" id="PF04390">
    <property type="entry name" value="LptE"/>
    <property type="match status" value="1"/>
</dbReference>
<feature type="chain" id="PRO_5035198770" description="LPS-assembly lipoprotein LptE" evidence="7">
    <location>
        <begin position="21"/>
        <end position="173"/>
    </location>
</feature>
<evidence type="ECO:0000256" key="7">
    <source>
        <dbReference type="SAM" id="SignalP"/>
    </source>
</evidence>
<evidence type="ECO:0000256" key="6">
    <source>
        <dbReference type="HAMAP-Rule" id="MF_01186"/>
    </source>
</evidence>
<keyword evidence="1 6" id="KW-0732">Signal</keyword>
<dbReference type="Gene3D" id="3.30.160.150">
    <property type="entry name" value="Lipoprotein like domain"/>
    <property type="match status" value="1"/>
</dbReference>
<dbReference type="RefSeq" id="WP_189490087.1">
    <property type="nucleotide sequence ID" value="NZ_BMZG01000001.1"/>
</dbReference>
<dbReference type="PANTHER" id="PTHR38098">
    <property type="entry name" value="LPS-ASSEMBLY LIPOPROTEIN LPTE"/>
    <property type="match status" value="1"/>
</dbReference>
<reference evidence="8" key="2">
    <citation type="submission" date="2020-09" db="EMBL/GenBank/DDBJ databases">
        <authorList>
            <person name="Sun Q."/>
            <person name="Kim S."/>
        </authorList>
    </citation>
    <scope>NUCLEOTIDE SEQUENCE</scope>
    <source>
        <strain evidence="8">KCTC 32501</strain>
    </source>
</reference>
<proteinExistence type="inferred from homology"/>
<evidence type="ECO:0000256" key="4">
    <source>
        <dbReference type="ARBA" id="ARBA00023237"/>
    </source>
</evidence>
<dbReference type="GO" id="GO:1990351">
    <property type="term" value="C:transporter complex"/>
    <property type="evidence" value="ECO:0007669"/>
    <property type="project" value="TreeGrafter"/>
</dbReference>
<evidence type="ECO:0000256" key="3">
    <source>
        <dbReference type="ARBA" id="ARBA00023139"/>
    </source>
</evidence>
<feature type="signal peptide" evidence="7">
    <location>
        <begin position="1"/>
        <end position="20"/>
    </location>
</feature>
<keyword evidence="9" id="KW-1185">Reference proteome</keyword>
<dbReference type="InterPro" id="IPR007485">
    <property type="entry name" value="LPS_assembly_LptE"/>
</dbReference>
<gene>
    <name evidence="6 8" type="primary">lptE</name>
    <name evidence="8" type="ORF">GCM10009007_00120</name>
</gene>
<comment type="caution">
    <text evidence="8">The sequence shown here is derived from an EMBL/GenBank/DDBJ whole genome shotgun (WGS) entry which is preliminary data.</text>
</comment>
<name>A0A8J3CKW2_9BURK</name>
<dbReference type="PANTHER" id="PTHR38098:SF1">
    <property type="entry name" value="LPS-ASSEMBLY LIPOPROTEIN LPTE"/>
    <property type="match status" value="1"/>
</dbReference>
<dbReference type="GO" id="GO:0015920">
    <property type="term" value="P:lipopolysaccharide transport"/>
    <property type="evidence" value="ECO:0007669"/>
    <property type="project" value="TreeGrafter"/>
</dbReference>
<dbReference type="GO" id="GO:0001530">
    <property type="term" value="F:lipopolysaccharide binding"/>
    <property type="evidence" value="ECO:0007669"/>
    <property type="project" value="TreeGrafter"/>
</dbReference>
<organism evidence="8 9">
    <name type="scientific">Formosimonas limnophila</name>
    <dbReference type="NCBI Taxonomy" id="1384487"/>
    <lineage>
        <taxon>Bacteria</taxon>
        <taxon>Pseudomonadati</taxon>
        <taxon>Pseudomonadota</taxon>
        <taxon>Betaproteobacteria</taxon>
        <taxon>Burkholderiales</taxon>
        <taxon>Burkholderiaceae</taxon>
        <taxon>Formosimonas</taxon>
    </lineage>
</organism>
<reference evidence="8" key="1">
    <citation type="journal article" date="2014" name="Int. J. Syst. Evol. Microbiol.">
        <title>Complete genome sequence of Corynebacterium casei LMG S-19264T (=DSM 44701T), isolated from a smear-ripened cheese.</title>
        <authorList>
            <consortium name="US DOE Joint Genome Institute (JGI-PGF)"/>
            <person name="Walter F."/>
            <person name="Albersmeier A."/>
            <person name="Kalinowski J."/>
            <person name="Ruckert C."/>
        </authorList>
    </citation>
    <scope>NUCLEOTIDE SEQUENCE</scope>
    <source>
        <strain evidence="8">KCTC 32501</strain>
    </source>
</reference>
<sequence>MFHYLRKISTIVLCVSALTACGFHLRGSQNAGSATLMTYQTLSIVGDTESNIAQNLANLMRGQVRVVGKTTPAQVTTEIGDVSHSKDILTKNSQGRITEYRLFGSVTIQAYDANKQPLIAPTRLTVTRTLSAADGYITGLDLEEARLADDMDLELANQIQYRLRAIRLTNAAQ</sequence>
<comment type="subunit">
    <text evidence="6">Component of the lipopolysaccharide transport and assembly complex. Interacts with LptD.</text>
</comment>
<evidence type="ECO:0000256" key="5">
    <source>
        <dbReference type="ARBA" id="ARBA00023288"/>
    </source>
</evidence>
<evidence type="ECO:0000313" key="8">
    <source>
        <dbReference type="EMBL" id="GHA63823.1"/>
    </source>
</evidence>
<dbReference type="AlphaFoldDB" id="A0A8J3CKW2"/>
<keyword evidence="5 6" id="KW-0449">Lipoprotein</keyword>
<dbReference type="GO" id="GO:0009279">
    <property type="term" value="C:cell outer membrane"/>
    <property type="evidence" value="ECO:0007669"/>
    <property type="project" value="UniProtKB-SubCell"/>
</dbReference>
<keyword evidence="3 6" id="KW-0564">Palmitate</keyword>
<dbReference type="Proteomes" id="UP000614287">
    <property type="component" value="Unassembled WGS sequence"/>
</dbReference>
<dbReference type="PROSITE" id="PS51257">
    <property type="entry name" value="PROKAR_LIPOPROTEIN"/>
    <property type="match status" value="1"/>
</dbReference>
<dbReference type="HAMAP" id="MF_01186">
    <property type="entry name" value="LPS_assembly_LptE"/>
    <property type="match status" value="1"/>
</dbReference>
<dbReference type="GO" id="GO:0043165">
    <property type="term" value="P:Gram-negative-bacterium-type cell outer membrane assembly"/>
    <property type="evidence" value="ECO:0007669"/>
    <property type="project" value="UniProtKB-UniRule"/>
</dbReference>
<keyword evidence="2 6" id="KW-0472">Membrane</keyword>